<feature type="transmembrane region" description="Helical" evidence="8">
    <location>
        <begin position="65"/>
        <end position="85"/>
    </location>
</feature>
<dbReference type="KEGG" id="whr:OG579_06785"/>
<evidence type="ECO:0000256" key="2">
    <source>
        <dbReference type="ARBA" id="ARBA00022448"/>
    </source>
</evidence>
<evidence type="ECO:0000256" key="8">
    <source>
        <dbReference type="SAM" id="Phobius"/>
    </source>
</evidence>
<keyword evidence="5 8" id="KW-1133">Transmembrane helix</keyword>
<dbReference type="InterPro" id="IPR004638">
    <property type="entry name" value="EmrB-like"/>
</dbReference>
<name>A0AAU4K628_9NOCA</name>
<feature type="transmembrane region" description="Helical" evidence="8">
    <location>
        <begin position="97"/>
        <end position="116"/>
    </location>
</feature>
<keyword evidence="11" id="KW-1185">Reference proteome</keyword>
<dbReference type="InterPro" id="IPR036259">
    <property type="entry name" value="MFS_trans_sf"/>
</dbReference>
<evidence type="ECO:0000256" key="7">
    <source>
        <dbReference type="SAM" id="MobiDB-lite"/>
    </source>
</evidence>
<evidence type="ECO:0000256" key="6">
    <source>
        <dbReference type="ARBA" id="ARBA00023136"/>
    </source>
</evidence>
<evidence type="ECO:0000256" key="5">
    <source>
        <dbReference type="ARBA" id="ARBA00022989"/>
    </source>
</evidence>
<keyword evidence="4 8" id="KW-0812">Transmembrane</keyword>
<dbReference type="InterPro" id="IPR011701">
    <property type="entry name" value="MFS"/>
</dbReference>
<dbReference type="GO" id="GO:0005886">
    <property type="term" value="C:plasma membrane"/>
    <property type="evidence" value="ECO:0007669"/>
    <property type="project" value="UniProtKB-SubCell"/>
</dbReference>
<gene>
    <name evidence="10" type="ORF">OG579_06785</name>
</gene>
<feature type="transmembrane region" description="Helical" evidence="8">
    <location>
        <begin position="313"/>
        <end position="333"/>
    </location>
</feature>
<proteinExistence type="predicted"/>
<dbReference type="NCBIfam" id="TIGR00711">
    <property type="entry name" value="efflux_EmrB"/>
    <property type="match status" value="1"/>
</dbReference>
<keyword evidence="2" id="KW-0813">Transport</keyword>
<dbReference type="Gene3D" id="1.20.1250.20">
    <property type="entry name" value="MFS general substrate transporter like domains"/>
    <property type="match status" value="1"/>
</dbReference>
<dbReference type="GO" id="GO:0022857">
    <property type="term" value="F:transmembrane transporter activity"/>
    <property type="evidence" value="ECO:0007669"/>
    <property type="project" value="InterPro"/>
</dbReference>
<dbReference type="AlphaFoldDB" id="A0AAU4K628"/>
<evidence type="ECO:0000259" key="9">
    <source>
        <dbReference type="PROSITE" id="PS50850"/>
    </source>
</evidence>
<reference evidence="10 11" key="1">
    <citation type="submission" date="2022-10" db="EMBL/GenBank/DDBJ databases">
        <title>The complete genomes of actinobacterial strains from the NBC collection.</title>
        <authorList>
            <person name="Joergensen T.S."/>
            <person name="Alvarez Arevalo M."/>
            <person name="Sterndorff E.B."/>
            <person name="Faurdal D."/>
            <person name="Vuksanovic O."/>
            <person name="Mourched A.-S."/>
            <person name="Charusanti P."/>
            <person name="Shaw S."/>
            <person name="Blin K."/>
            <person name="Weber T."/>
        </authorList>
    </citation>
    <scope>NUCLEOTIDE SEQUENCE [LARGE SCALE GENOMIC DNA]</scope>
    <source>
        <strain evidence="10 11">NBC_00319</strain>
    </source>
</reference>
<feature type="transmembrane region" description="Helical" evidence="8">
    <location>
        <begin position="30"/>
        <end position="53"/>
    </location>
</feature>
<feature type="transmembrane region" description="Helical" evidence="8">
    <location>
        <begin position="217"/>
        <end position="237"/>
    </location>
</feature>
<dbReference type="CDD" id="cd17321">
    <property type="entry name" value="MFS_MMR_MDR_like"/>
    <property type="match status" value="1"/>
</dbReference>
<feature type="transmembrane region" description="Helical" evidence="8">
    <location>
        <begin position="122"/>
        <end position="143"/>
    </location>
</feature>
<keyword evidence="6 8" id="KW-0472">Membrane</keyword>
<feature type="transmembrane region" description="Helical" evidence="8">
    <location>
        <begin position="155"/>
        <end position="177"/>
    </location>
</feature>
<organism evidence="10 11">
    <name type="scientific">Williamsia herbipolensis</name>
    <dbReference type="NCBI Taxonomy" id="1603258"/>
    <lineage>
        <taxon>Bacteria</taxon>
        <taxon>Bacillati</taxon>
        <taxon>Actinomycetota</taxon>
        <taxon>Actinomycetes</taxon>
        <taxon>Mycobacteriales</taxon>
        <taxon>Nocardiaceae</taxon>
        <taxon>Williamsia</taxon>
    </lineage>
</organism>
<dbReference type="RefSeq" id="WP_328858544.1">
    <property type="nucleotide sequence ID" value="NZ_CP108021.1"/>
</dbReference>
<dbReference type="PANTHER" id="PTHR42718:SF42">
    <property type="entry name" value="EXPORT PROTEIN"/>
    <property type="match status" value="1"/>
</dbReference>
<keyword evidence="3" id="KW-1003">Cell membrane</keyword>
<dbReference type="PRINTS" id="PR01036">
    <property type="entry name" value="TCRTETB"/>
</dbReference>
<dbReference type="EMBL" id="CP108021">
    <property type="protein sequence ID" value="WUM21488.1"/>
    <property type="molecule type" value="Genomic_DNA"/>
</dbReference>
<feature type="transmembrane region" description="Helical" evidence="8">
    <location>
        <begin position="415"/>
        <end position="434"/>
    </location>
</feature>
<dbReference type="Proteomes" id="UP001432128">
    <property type="component" value="Chromosome"/>
</dbReference>
<feature type="transmembrane region" description="Helical" evidence="8">
    <location>
        <begin position="243"/>
        <end position="265"/>
    </location>
</feature>
<evidence type="ECO:0000313" key="11">
    <source>
        <dbReference type="Proteomes" id="UP001432128"/>
    </source>
</evidence>
<dbReference type="InterPro" id="IPR020846">
    <property type="entry name" value="MFS_dom"/>
</dbReference>
<evidence type="ECO:0000256" key="1">
    <source>
        <dbReference type="ARBA" id="ARBA00004651"/>
    </source>
</evidence>
<evidence type="ECO:0000256" key="4">
    <source>
        <dbReference type="ARBA" id="ARBA00022692"/>
    </source>
</evidence>
<dbReference type="PROSITE" id="PS50850">
    <property type="entry name" value="MFS"/>
    <property type="match status" value="1"/>
</dbReference>
<sequence length="503" mass="50766">MATPTPEGSPPAGAPSAGASVEFSSARGRWVVACAVLGSSMVLLDSTVVNVALPRIADDFDVGLAPLQWTVTAYMLTLSALILLGGSLGDRLGRRRVFVVGVIGFAGASLLCGLAPNVEVLVGARGLQGIGGALLTPGSLAMIQSSLRPADRARAIGTWSGLGGVAAALGPFLGGWLADGPGWRWAFLINVPVAAVCVAVAVRHVPETRDPHASKHFDVVGAVLGAVALAGATWALIRAADGGRVVEVAVVGVVAVAAGVAFVMVERREPEPMVPPPLFASRPFTVINVMTFAVYAAFGGYFFIAALQLQVVAGYSAFWAGAALTPGTLLMLLFSARSSAFAARVGARGPLTVGALLCAAGLLLMLRIGPHAFYPTDVLPGAATLGVGMVLLVAPLTSTVLAAVADDHAGLASGVNNAVARAAGLLSVAAIPLITGTPADAGLGPAFDDTFDRAVPVFAGALVIAALLAFVGLRPTGSRIDRSRRAGRAMPATPNTADPHLPG</sequence>
<feature type="transmembrane region" description="Helical" evidence="8">
    <location>
        <begin position="286"/>
        <end position="307"/>
    </location>
</feature>
<comment type="subcellular location">
    <subcellularLocation>
        <location evidence="1">Cell membrane</location>
        <topology evidence="1">Multi-pass membrane protein</topology>
    </subcellularLocation>
</comment>
<evidence type="ECO:0000313" key="10">
    <source>
        <dbReference type="EMBL" id="WUM21488.1"/>
    </source>
</evidence>
<dbReference type="SUPFAM" id="SSF103473">
    <property type="entry name" value="MFS general substrate transporter"/>
    <property type="match status" value="1"/>
</dbReference>
<feature type="domain" description="Major facilitator superfamily (MFS) profile" evidence="9">
    <location>
        <begin position="31"/>
        <end position="477"/>
    </location>
</feature>
<accession>A0AAU4K628</accession>
<feature type="transmembrane region" description="Helical" evidence="8">
    <location>
        <begin position="378"/>
        <end position="403"/>
    </location>
</feature>
<dbReference type="Pfam" id="PF07690">
    <property type="entry name" value="MFS_1"/>
    <property type="match status" value="1"/>
</dbReference>
<feature type="transmembrane region" description="Helical" evidence="8">
    <location>
        <begin position="183"/>
        <end position="205"/>
    </location>
</feature>
<feature type="transmembrane region" description="Helical" evidence="8">
    <location>
        <begin position="454"/>
        <end position="473"/>
    </location>
</feature>
<feature type="transmembrane region" description="Helical" evidence="8">
    <location>
        <begin position="345"/>
        <end position="366"/>
    </location>
</feature>
<feature type="region of interest" description="Disordered" evidence="7">
    <location>
        <begin position="482"/>
        <end position="503"/>
    </location>
</feature>
<dbReference type="PANTHER" id="PTHR42718">
    <property type="entry name" value="MAJOR FACILITATOR SUPERFAMILY MULTIDRUG TRANSPORTER MFSC"/>
    <property type="match status" value="1"/>
</dbReference>
<evidence type="ECO:0000256" key="3">
    <source>
        <dbReference type="ARBA" id="ARBA00022475"/>
    </source>
</evidence>
<dbReference type="Gene3D" id="1.20.1720.10">
    <property type="entry name" value="Multidrug resistance protein D"/>
    <property type="match status" value="1"/>
</dbReference>
<protein>
    <submittedName>
        <fullName evidence="10">MFS transporter</fullName>
    </submittedName>
</protein>